<dbReference type="EMBL" id="CAKOGL010000024">
    <property type="protein sequence ID" value="CAH2101608.1"/>
    <property type="molecule type" value="Genomic_DNA"/>
</dbReference>
<evidence type="ECO:0000313" key="4">
    <source>
        <dbReference type="Proteomes" id="UP001153954"/>
    </source>
</evidence>
<dbReference type="Proteomes" id="UP001153954">
    <property type="component" value="Unassembled WGS sequence"/>
</dbReference>
<evidence type="ECO:0000259" key="2">
    <source>
        <dbReference type="Pfam" id="PF03184"/>
    </source>
</evidence>
<reference evidence="3" key="1">
    <citation type="submission" date="2022-03" db="EMBL/GenBank/DDBJ databases">
        <authorList>
            <person name="Tunstrom K."/>
        </authorList>
    </citation>
    <scope>NUCLEOTIDE SEQUENCE</scope>
</reference>
<organism evidence="3 4">
    <name type="scientific">Euphydryas editha</name>
    <name type="common">Edith's checkerspot</name>
    <dbReference type="NCBI Taxonomy" id="104508"/>
    <lineage>
        <taxon>Eukaryota</taxon>
        <taxon>Metazoa</taxon>
        <taxon>Ecdysozoa</taxon>
        <taxon>Arthropoda</taxon>
        <taxon>Hexapoda</taxon>
        <taxon>Insecta</taxon>
        <taxon>Pterygota</taxon>
        <taxon>Neoptera</taxon>
        <taxon>Endopterygota</taxon>
        <taxon>Lepidoptera</taxon>
        <taxon>Glossata</taxon>
        <taxon>Ditrysia</taxon>
        <taxon>Papilionoidea</taxon>
        <taxon>Nymphalidae</taxon>
        <taxon>Nymphalinae</taxon>
        <taxon>Euphydryas</taxon>
    </lineage>
</organism>
<dbReference type="InterPro" id="IPR004875">
    <property type="entry name" value="DDE_SF_endonuclease_dom"/>
</dbReference>
<dbReference type="AlphaFoldDB" id="A0AAU9UR26"/>
<gene>
    <name evidence="3" type="ORF">EEDITHA_LOCUS16343</name>
</gene>
<sequence>MMCFDDWFKTIVLPWANSRDGVKLVIGDNLASHLCVETIQLCQNHNIRFAFLPKNATHLTQPLDVAFFGPMKRLWREILTNYKATYSTARTITHFPQLLQELMTKIDMTKETNIRKGFEGSGIFPFNPSRVTLKIPTLQEENTRKFDVSLLEFLQRNRRSQPMKTGQNSKQQPGKSISTEEAEELAKAKKKKNNKTITKQKEKKDSSLPGPSKIKPVKNKIKHAVTQNFGLIDTYEVDKGATLEDISAELCSSSLVLKNPKNLRSLCITAINVYL</sequence>
<feature type="compositionally biased region" description="Polar residues" evidence="1">
    <location>
        <begin position="162"/>
        <end position="177"/>
    </location>
</feature>
<keyword evidence="4" id="KW-1185">Reference proteome</keyword>
<dbReference type="GO" id="GO:0003676">
    <property type="term" value="F:nucleic acid binding"/>
    <property type="evidence" value="ECO:0007669"/>
    <property type="project" value="InterPro"/>
</dbReference>
<evidence type="ECO:0000313" key="3">
    <source>
        <dbReference type="EMBL" id="CAH2101608.1"/>
    </source>
</evidence>
<evidence type="ECO:0000256" key="1">
    <source>
        <dbReference type="SAM" id="MobiDB-lite"/>
    </source>
</evidence>
<comment type="caution">
    <text evidence="3">The sequence shown here is derived from an EMBL/GenBank/DDBJ whole genome shotgun (WGS) entry which is preliminary data.</text>
</comment>
<dbReference type="Pfam" id="PF03184">
    <property type="entry name" value="DDE_1"/>
    <property type="match status" value="1"/>
</dbReference>
<accession>A0AAU9UR26</accession>
<feature type="region of interest" description="Disordered" evidence="1">
    <location>
        <begin position="157"/>
        <end position="215"/>
    </location>
</feature>
<feature type="domain" description="DDE-1" evidence="2">
    <location>
        <begin position="4"/>
        <end position="83"/>
    </location>
</feature>
<protein>
    <recommendedName>
        <fullName evidence="2">DDE-1 domain-containing protein</fullName>
    </recommendedName>
</protein>
<name>A0AAU9UR26_EUPED</name>
<proteinExistence type="predicted"/>